<evidence type="ECO:0000256" key="1">
    <source>
        <dbReference type="SAM" id="MobiDB-lite"/>
    </source>
</evidence>
<gene>
    <name evidence="2" type="ORF">L345_18522</name>
</gene>
<dbReference type="EMBL" id="AZIM01114277">
    <property type="protein sequence ID" value="ETE55770.1"/>
    <property type="molecule type" value="Genomic_DNA"/>
</dbReference>
<feature type="compositionally biased region" description="Basic and acidic residues" evidence="1">
    <location>
        <begin position="1"/>
        <end position="20"/>
    </location>
</feature>
<reference evidence="2 3" key="1">
    <citation type="journal article" date="2013" name="Proc. Natl. Acad. Sci. U.S.A.">
        <title>The king cobra genome reveals dynamic gene evolution and adaptation in the snake venom system.</title>
        <authorList>
            <person name="Vonk F.J."/>
            <person name="Casewell N.R."/>
            <person name="Henkel C.V."/>
            <person name="Heimberg A.M."/>
            <person name="Jansen H.J."/>
            <person name="McCleary R.J."/>
            <person name="Kerkkamp H.M."/>
            <person name="Vos R.A."/>
            <person name="Guerreiro I."/>
            <person name="Calvete J.J."/>
            <person name="Wuster W."/>
            <person name="Woods A.E."/>
            <person name="Logan J.M."/>
            <person name="Harrison R.A."/>
            <person name="Castoe T.A."/>
            <person name="de Koning A.P."/>
            <person name="Pollock D.D."/>
            <person name="Yandell M."/>
            <person name="Calderon D."/>
            <person name="Renjifo C."/>
            <person name="Currier R.B."/>
            <person name="Salgado D."/>
            <person name="Pla D."/>
            <person name="Sanz L."/>
            <person name="Hyder A.S."/>
            <person name="Ribeiro J.M."/>
            <person name="Arntzen J.W."/>
            <person name="van den Thillart G.E."/>
            <person name="Boetzer M."/>
            <person name="Pirovano W."/>
            <person name="Dirks R.P."/>
            <person name="Spaink H.P."/>
            <person name="Duboule D."/>
            <person name="McGlinn E."/>
            <person name="Kini R.M."/>
            <person name="Richardson M.K."/>
        </authorList>
    </citation>
    <scope>NUCLEOTIDE SEQUENCE</scope>
    <source>
        <tissue evidence="2">Blood</tissue>
    </source>
</reference>
<evidence type="ECO:0000313" key="3">
    <source>
        <dbReference type="Proteomes" id="UP000018936"/>
    </source>
</evidence>
<feature type="region of interest" description="Disordered" evidence="1">
    <location>
        <begin position="1"/>
        <end position="29"/>
    </location>
</feature>
<name>V8N0P4_OPHHA</name>
<protein>
    <submittedName>
        <fullName evidence="2">Uncharacterized protein</fullName>
    </submittedName>
</protein>
<organism evidence="2 3">
    <name type="scientific">Ophiophagus hannah</name>
    <name type="common">King cobra</name>
    <name type="synonym">Naja hannah</name>
    <dbReference type="NCBI Taxonomy" id="8665"/>
    <lineage>
        <taxon>Eukaryota</taxon>
        <taxon>Metazoa</taxon>
        <taxon>Chordata</taxon>
        <taxon>Craniata</taxon>
        <taxon>Vertebrata</taxon>
        <taxon>Euteleostomi</taxon>
        <taxon>Lepidosauria</taxon>
        <taxon>Squamata</taxon>
        <taxon>Bifurcata</taxon>
        <taxon>Unidentata</taxon>
        <taxon>Episquamata</taxon>
        <taxon>Toxicofera</taxon>
        <taxon>Serpentes</taxon>
        <taxon>Colubroidea</taxon>
        <taxon>Elapidae</taxon>
        <taxon>Elapinae</taxon>
        <taxon>Ophiophagus</taxon>
    </lineage>
</organism>
<dbReference type="AlphaFoldDB" id="V8N0P4"/>
<feature type="non-terminal residue" evidence="2">
    <location>
        <position position="29"/>
    </location>
</feature>
<comment type="caution">
    <text evidence="2">The sequence shown here is derived from an EMBL/GenBank/DDBJ whole genome shotgun (WGS) entry which is preliminary data.</text>
</comment>
<proteinExistence type="predicted"/>
<evidence type="ECO:0000313" key="2">
    <source>
        <dbReference type="EMBL" id="ETE55770.1"/>
    </source>
</evidence>
<sequence>MKEGRDRMIGREEERKEGRKEGRKKSFGG</sequence>
<dbReference type="Proteomes" id="UP000018936">
    <property type="component" value="Unassembled WGS sequence"/>
</dbReference>
<accession>V8N0P4</accession>
<keyword evidence="3" id="KW-1185">Reference proteome</keyword>